<accession>A0A1G2ATS0</accession>
<sequence>METLNGRGIQNITVCNALAKNVGESYPEGTLGSFQHFTNAFHKRSSEMSKEINSEEQKIAKAIAVKLFKFLIDNFPHLKEEKIFPLKQLRESKQSRVLQENEKVLSAVRSIFVQWRLAVGLRGDTFFIRHIGPY</sequence>
<dbReference type="AlphaFoldDB" id="A0A1G2ATS0"/>
<gene>
    <name evidence="1" type="ORF">A3B74_01105</name>
</gene>
<organism evidence="1 2">
    <name type="scientific">Candidatus Kerfeldbacteria bacterium RIFCSPHIGHO2_02_FULL_42_14</name>
    <dbReference type="NCBI Taxonomy" id="1798540"/>
    <lineage>
        <taxon>Bacteria</taxon>
        <taxon>Candidatus Kerfeldiibacteriota</taxon>
    </lineage>
</organism>
<evidence type="ECO:0000313" key="1">
    <source>
        <dbReference type="EMBL" id="OGY79420.1"/>
    </source>
</evidence>
<comment type="caution">
    <text evidence="1">The sequence shown here is derived from an EMBL/GenBank/DDBJ whole genome shotgun (WGS) entry which is preliminary data.</text>
</comment>
<protein>
    <submittedName>
        <fullName evidence="1">Uncharacterized protein</fullName>
    </submittedName>
</protein>
<dbReference type="EMBL" id="MHKB01000009">
    <property type="protein sequence ID" value="OGY79420.1"/>
    <property type="molecule type" value="Genomic_DNA"/>
</dbReference>
<reference evidence="1 2" key="1">
    <citation type="journal article" date="2016" name="Nat. Commun.">
        <title>Thousands of microbial genomes shed light on interconnected biogeochemical processes in an aquifer system.</title>
        <authorList>
            <person name="Anantharaman K."/>
            <person name="Brown C.T."/>
            <person name="Hug L.A."/>
            <person name="Sharon I."/>
            <person name="Castelle C.J."/>
            <person name="Probst A.J."/>
            <person name="Thomas B.C."/>
            <person name="Singh A."/>
            <person name="Wilkins M.J."/>
            <person name="Karaoz U."/>
            <person name="Brodie E.L."/>
            <person name="Williams K.H."/>
            <person name="Hubbard S.S."/>
            <person name="Banfield J.F."/>
        </authorList>
    </citation>
    <scope>NUCLEOTIDE SEQUENCE [LARGE SCALE GENOMIC DNA]</scope>
</reference>
<name>A0A1G2ATS0_9BACT</name>
<evidence type="ECO:0000313" key="2">
    <source>
        <dbReference type="Proteomes" id="UP000177165"/>
    </source>
</evidence>
<dbReference type="Proteomes" id="UP000177165">
    <property type="component" value="Unassembled WGS sequence"/>
</dbReference>
<proteinExistence type="predicted"/>